<gene>
    <name evidence="11" type="ORF">EYC84_002485</name>
</gene>
<proteinExistence type="inferred from homology"/>
<accession>A0A5M9JQR0</accession>
<keyword evidence="6" id="KW-0443">Lipid metabolism</keyword>
<dbReference type="InterPro" id="IPR050565">
    <property type="entry name" value="LYPA1-2/EST-like"/>
</dbReference>
<evidence type="ECO:0000256" key="3">
    <source>
        <dbReference type="ARBA" id="ARBA00014923"/>
    </source>
</evidence>
<keyword evidence="12" id="KW-1185">Reference proteome</keyword>
<sequence>MAQKPPQIIENFKETSNPATFIFLHGYGDDADGWINIAQQFQAAGKLPHLTWIFPNAPLNHESMSTAWYTPPSFSPIPVGRSSSKSTASKERTNLEVDIYSDSDTEETLEPEIEKEVLKSVEYVDGLIDEEIGRGVKIERIVVGGFSQGCAVSLLTALGGRCRGRIGGWAGLSGYLPRGSNGSGGIGEALIKGRAEIEERKKNGGEKNGMMGFLAHGSRDMLVPMRVFRDTRKRVARIMGVEEEQEGNDNGYLSLRVKVYEGLGHGTCGSEFKDLCEWLEVVVPEYKVQEKNLP</sequence>
<comment type="similarity">
    <text evidence="1">Belongs to the AB hydrolase superfamily. AB hydrolase 2 family.</text>
</comment>
<comment type="function">
    <text evidence="7">Hydrolyzes fatty acids from S-acylated cysteine residues in proteins with a strong preference for palmitoylated G-alpha proteins over other acyl substrates. Mediates the deacylation of G-alpha proteins such as GPA1 in vivo, but has weak or no activity toward palmitoylated Ras proteins. Has weak lysophospholipase activity in vitro; however such activity may not exist in vivo.</text>
</comment>
<evidence type="ECO:0000256" key="9">
    <source>
        <dbReference type="ARBA" id="ARBA00047337"/>
    </source>
</evidence>
<evidence type="ECO:0000313" key="11">
    <source>
        <dbReference type="EMBL" id="KAA8570156.1"/>
    </source>
</evidence>
<dbReference type="SUPFAM" id="SSF53474">
    <property type="entry name" value="alpha/beta-Hydrolases"/>
    <property type="match status" value="1"/>
</dbReference>
<keyword evidence="6" id="KW-0276">Fatty acid metabolism</keyword>
<keyword evidence="5" id="KW-0378">Hydrolase</keyword>
<dbReference type="PANTHER" id="PTHR10655:SF17">
    <property type="entry name" value="LYSOPHOSPHOLIPASE-LIKE PROTEIN 1"/>
    <property type="match status" value="1"/>
</dbReference>
<dbReference type="OrthoDB" id="2418081at2759"/>
<comment type="catalytic activity">
    <reaction evidence="9">
        <text>S-hexadecanoyl-L-cysteinyl-[protein] + H2O = L-cysteinyl-[protein] + hexadecanoate + H(+)</text>
        <dbReference type="Rhea" id="RHEA:19233"/>
        <dbReference type="Rhea" id="RHEA-COMP:10131"/>
        <dbReference type="Rhea" id="RHEA-COMP:11032"/>
        <dbReference type="ChEBI" id="CHEBI:7896"/>
        <dbReference type="ChEBI" id="CHEBI:15377"/>
        <dbReference type="ChEBI" id="CHEBI:15378"/>
        <dbReference type="ChEBI" id="CHEBI:29950"/>
        <dbReference type="ChEBI" id="CHEBI:74151"/>
        <dbReference type="EC" id="3.1.2.22"/>
    </reaction>
</comment>
<evidence type="ECO:0000313" key="12">
    <source>
        <dbReference type="Proteomes" id="UP000322873"/>
    </source>
</evidence>
<dbReference type="AlphaFoldDB" id="A0A5M9JQR0"/>
<dbReference type="GO" id="GO:0006631">
    <property type="term" value="P:fatty acid metabolic process"/>
    <property type="evidence" value="ECO:0007669"/>
    <property type="project" value="UniProtKB-KW"/>
</dbReference>
<evidence type="ECO:0000256" key="6">
    <source>
        <dbReference type="ARBA" id="ARBA00022832"/>
    </source>
</evidence>
<protein>
    <recommendedName>
        <fullName evidence="3">Acyl-protein thioesterase 1</fullName>
        <ecNumber evidence="2">3.1.2.22</ecNumber>
    </recommendedName>
    <alternativeName>
        <fullName evidence="8">Palmitoyl-protein hydrolase</fullName>
    </alternativeName>
</protein>
<keyword evidence="4" id="KW-0719">Serine esterase</keyword>
<name>A0A5M9JQR0_MONFR</name>
<dbReference type="InterPro" id="IPR029058">
    <property type="entry name" value="AB_hydrolase_fold"/>
</dbReference>
<reference evidence="11 12" key="1">
    <citation type="submission" date="2019-06" db="EMBL/GenBank/DDBJ databases">
        <title>Genome Sequence of the Brown Rot Fungal Pathogen Monilinia fructicola.</title>
        <authorList>
            <person name="De Miccolis Angelini R.M."/>
            <person name="Landi L."/>
            <person name="Abate D."/>
            <person name="Pollastro S."/>
            <person name="Romanazzi G."/>
            <person name="Faretra F."/>
        </authorList>
    </citation>
    <scope>NUCLEOTIDE SEQUENCE [LARGE SCALE GENOMIC DNA]</scope>
    <source>
        <strain evidence="11 12">Mfrc123</strain>
    </source>
</reference>
<dbReference type="PANTHER" id="PTHR10655">
    <property type="entry name" value="LYSOPHOSPHOLIPASE-RELATED"/>
    <property type="match status" value="1"/>
</dbReference>
<evidence type="ECO:0000256" key="2">
    <source>
        <dbReference type="ARBA" id="ARBA00012423"/>
    </source>
</evidence>
<dbReference type="Gene3D" id="3.40.50.1820">
    <property type="entry name" value="alpha/beta hydrolase"/>
    <property type="match status" value="1"/>
</dbReference>
<dbReference type="InterPro" id="IPR003140">
    <property type="entry name" value="PLipase/COase/thioEstase"/>
</dbReference>
<dbReference type="GO" id="GO:0005737">
    <property type="term" value="C:cytoplasm"/>
    <property type="evidence" value="ECO:0007669"/>
    <property type="project" value="TreeGrafter"/>
</dbReference>
<organism evidence="11 12">
    <name type="scientific">Monilinia fructicola</name>
    <name type="common">Brown rot fungus</name>
    <name type="synonym">Ciboria fructicola</name>
    <dbReference type="NCBI Taxonomy" id="38448"/>
    <lineage>
        <taxon>Eukaryota</taxon>
        <taxon>Fungi</taxon>
        <taxon>Dikarya</taxon>
        <taxon>Ascomycota</taxon>
        <taxon>Pezizomycotina</taxon>
        <taxon>Leotiomycetes</taxon>
        <taxon>Helotiales</taxon>
        <taxon>Sclerotiniaceae</taxon>
        <taxon>Monilinia</taxon>
    </lineage>
</organism>
<dbReference type="EC" id="3.1.2.22" evidence="2"/>
<evidence type="ECO:0000256" key="7">
    <source>
        <dbReference type="ARBA" id="ARBA00029392"/>
    </source>
</evidence>
<evidence type="ECO:0000259" key="10">
    <source>
        <dbReference type="Pfam" id="PF02230"/>
    </source>
</evidence>
<dbReference type="GO" id="GO:0052689">
    <property type="term" value="F:carboxylic ester hydrolase activity"/>
    <property type="evidence" value="ECO:0007669"/>
    <property type="project" value="UniProtKB-KW"/>
</dbReference>
<comment type="caution">
    <text evidence="11">The sequence shown here is derived from an EMBL/GenBank/DDBJ whole genome shotgun (WGS) entry which is preliminary data.</text>
</comment>
<evidence type="ECO:0000256" key="8">
    <source>
        <dbReference type="ARBA" id="ARBA00031195"/>
    </source>
</evidence>
<dbReference type="Proteomes" id="UP000322873">
    <property type="component" value="Unassembled WGS sequence"/>
</dbReference>
<evidence type="ECO:0000256" key="1">
    <source>
        <dbReference type="ARBA" id="ARBA00006499"/>
    </source>
</evidence>
<dbReference type="VEuPathDB" id="FungiDB:MFRU_005g02900"/>
<dbReference type="GO" id="GO:0008474">
    <property type="term" value="F:palmitoyl-(protein) hydrolase activity"/>
    <property type="evidence" value="ECO:0007669"/>
    <property type="project" value="UniProtKB-EC"/>
</dbReference>
<feature type="domain" description="Phospholipase/carboxylesterase/thioesterase" evidence="10">
    <location>
        <begin position="108"/>
        <end position="178"/>
    </location>
</feature>
<feature type="domain" description="Phospholipase/carboxylesterase/thioesterase" evidence="10">
    <location>
        <begin position="15"/>
        <end position="66"/>
    </location>
</feature>
<evidence type="ECO:0000256" key="4">
    <source>
        <dbReference type="ARBA" id="ARBA00022487"/>
    </source>
</evidence>
<dbReference type="EMBL" id="VICG01000007">
    <property type="protein sequence ID" value="KAA8570156.1"/>
    <property type="molecule type" value="Genomic_DNA"/>
</dbReference>
<evidence type="ECO:0000256" key="5">
    <source>
        <dbReference type="ARBA" id="ARBA00022801"/>
    </source>
</evidence>
<dbReference type="Pfam" id="PF02230">
    <property type="entry name" value="Abhydrolase_2"/>
    <property type="match status" value="2"/>
</dbReference>